<accession>A0A9X7PJE5</accession>
<sequence length="83" mass="8521">MADEEEETEETEASAAADGALELTDHEGVLALRLSGGDVIPRAIPVLDESGKLLAVYTAGPPVPPAAASAPDVLAERSVVELR</sequence>
<keyword evidence="3" id="KW-1185">Reference proteome</keyword>
<comment type="caution">
    <text evidence="2">The sequence shown here is derived from an EMBL/GenBank/DDBJ whole genome shotgun (WGS) entry which is preliminary data.</text>
</comment>
<dbReference type="OrthoDB" id="9976194at2"/>
<dbReference type="EMBL" id="PXWG01000003">
    <property type="protein sequence ID" value="PSJ30160.1"/>
    <property type="molecule type" value="Genomic_DNA"/>
</dbReference>
<evidence type="ECO:0000256" key="1">
    <source>
        <dbReference type="SAM" id="MobiDB-lite"/>
    </source>
</evidence>
<reference evidence="2 3" key="1">
    <citation type="submission" date="2018-03" db="EMBL/GenBank/DDBJ databases">
        <title>Chitinolytic properties of Streptosporangium nondiastaticum TBG75A20.</title>
        <authorList>
            <person name="Gayathri V."/>
            <person name="Shiburaj S."/>
        </authorList>
    </citation>
    <scope>NUCLEOTIDE SEQUENCE [LARGE SCALE GENOMIC DNA]</scope>
    <source>
        <strain evidence="2 3">TBG75A20</strain>
    </source>
</reference>
<organism evidence="2 3">
    <name type="scientific">Streptosporangium nondiastaticum</name>
    <dbReference type="NCBI Taxonomy" id="35764"/>
    <lineage>
        <taxon>Bacteria</taxon>
        <taxon>Bacillati</taxon>
        <taxon>Actinomycetota</taxon>
        <taxon>Actinomycetes</taxon>
        <taxon>Streptosporangiales</taxon>
        <taxon>Streptosporangiaceae</taxon>
        <taxon>Streptosporangium</taxon>
    </lineage>
</organism>
<dbReference type="Proteomes" id="UP000242427">
    <property type="component" value="Unassembled WGS sequence"/>
</dbReference>
<evidence type="ECO:0000313" key="2">
    <source>
        <dbReference type="EMBL" id="PSJ30160.1"/>
    </source>
</evidence>
<name>A0A9X7PJE5_9ACTN</name>
<proteinExistence type="predicted"/>
<dbReference type="AlphaFoldDB" id="A0A9X7PJE5"/>
<feature type="compositionally biased region" description="Acidic residues" evidence="1">
    <location>
        <begin position="1"/>
        <end position="12"/>
    </location>
</feature>
<feature type="region of interest" description="Disordered" evidence="1">
    <location>
        <begin position="1"/>
        <end position="21"/>
    </location>
</feature>
<evidence type="ECO:0000313" key="3">
    <source>
        <dbReference type="Proteomes" id="UP000242427"/>
    </source>
</evidence>
<protein>
    <submittedName>
        <fullName evidence="2">Uncharacterized protein</fullName>
    </submittedName>
</protein>
<gene>
    <name evidence="2" type="ORF">B7P34_02590</name>
</gene>
<dbReference type="RefSeq" id="WP_106674108.1">
    <property type="nucleotide sequence ID" value="NZ_PXWG01000003.1"/>
</dbReference>